<proteinExistence type="predicted"/>
<comment type="caution">
    <text evidence="1">The sequence shown here is derived from an EMBL/GenBank/DDBJ whole genome shotgun (WGS) entry which is preliminary data.</text>
</comment>
<dbReference type="Proteomes" id="UP001499979">
    <property type="component" value="Unassembled WGS sequence"/>
</dbReference>
<evidence type="ECO:0000313" key="1">
    <source>
        <dbReference type="EMBL" id="GAA1146234.1"/>
    </source>
</evidence>
<dbReference type="RefSeq" id="WP_343908050.1">
    <property type="nucleotide sequence ID" value="NZ_BAAAJE010000013.1"/>
</dbReference>
<evidence type="ECO:0008006" key="3">
    <source>
        <dbReference type="Google" id="ProtNLM"/>
    </source>
</evidence>
<sequence>MLGRTDVPVVQGAPADEGAAAEIVVMGGVFLEQTSVGAMPGEYNFWCDLDAAQTVMESGAALRLADGGAFGGLASEHTLGWIDFQERVKPREELEQGSCALAVANLLMWADPPAPNCRIATAVDAEAFRELFVERMASLP</sequence>
<gene>
    <name evidence="1" type="ORF">GCM10009606_26560</name>
</gene>
<dbReference type="Gene3D" id="3.90.245.10">
    <property type="entry name" value="Ribonucleoside hydrolase-like"/>
    <property type="match status" value="1"/>
</dbReference>
<evidence type="ECO:0000313" key="2">
    <source>
        <dbReference type="Proteomes" id="UP001499979"/>
    </source>
</evidence>
<dbReference type="EMBL" id="BAAAJE010000013">
    <property type="protein sequence ID" value="GAA1146234.1"/>
    <property type="molecule type" value="Genomic_DNA"/>
</dbReference>
<dbReference type="InterPro" id="IPR036452">
    <property type="entry name" value="Ribo_hydro-like"/>
</dbReference>
<name>A0ABP4F1N1_9ACTN</name>
<organism evidence="1 2">
    <name type="scientific">Nocardioides aquiterrae</name>
    <dbReference type="NCBI Taxonomy" id="203799"/>
    <lineage>
        <taxon>Bacteria</taxon>
        <taxon>Bacillati</taxon>
        <taxon>Actinomycetota</taxon>
        <taxon>Actinomycetes</taxon>
        <taxon>Propionibacteriales</taxon>
        <taxon>Nocardioidaceae</taxon>
        <taxon>Nocardioides</taxon>
    </lineage>
</organism>
<dbReference type="SUPFAM" id="SSF53590">
    <property type="entry name" value="Nucleoside hydrolase"/>
    <property type="match status" value="1"/>
</dbReference>
<reference evidence="2" key="1">
    <citation type="journal article" date="2019" name="Int. J. Syst. Evol. Microbiol.">
        <title>The Global Catalogue of Microorganisms (GCM) 10K type strain sequencing project: providing services to taxonomists for standard genome sequencing and annotation.</title>
        <authorList>
            <consortium name="The Broad Institute Genomics Platform"/>
            <consortium name="The Broad Institute Genome Sequencing Center for Infectious Disease"/>
            <person name="Wu L."/>
            <person name="Ma J."/>
        </authorList>
    </citation>
    <scope>NUCLEOTIDE SEQUENCE [LARGE SCALE GENOMIC DNA]</scope>
    <source>
        <strain evidence="2">JCM 11813</strain>
    </source>
</reference>
<protein>
    <recommendedName>
        <fullName evidence="3">Inosine/uridine-preferring nucleoside hydrolase domain-containing protein</fullName>
    </recommendedName>
</protein>
<accession>A0ABP4F1N1</accession>
<keyword evidence="2" id="KW-1185">Reference proteome</keyword>